<dbReference type="AlphaFoldDB" id="A0A409XAU4"/>
<gene>
    <name evidence="1" type="ORF">CVT24_005433</name>
</gene>
<dbReference type="EMBL" id="NHTK01004179">
    <property type="protein sequence ID" value="PPQ87834.1"/>
    <property type="molecule type" value="Genomic_DNA"/>
</dbReference>
<dbReference type="Proteomes" id="UP000284842">
    <property type="component" value="Unassembled WGS sequence"/>
</dbReference>
<keyword evidence="2" id="KW-1185">Reference proteome</keyword>
<accession>A0A409XAU4</accession>
<evidence type="ECO:0000313" key="2">
    <source>
        <dbReference type="Proteomes" id="UP000284842"/>
    </source>
</evidence>
<protein>
    <submittedName>
        <fullName evidence="1">Uncharacterized protein</fullName>
    </submittedName>
</protein>
<proteinExistence type="predicted"/>
<dbReference type="InParanoid" id="A0A409XAU4"/>
<sequence length="234" mass="25715">MSTIVATFAVREAVPLVEIHSELKVQMVGVRDNYDAPVVGTFYMSRSRLHGIIRNLKVNDLLIVSSSFHVPFNVPGLSMGVVGEHFYGVPHWIIPIPFPDVHLTFQPVLYISGRVVAARSAQRLCQVRVIPKLCHEDLAVNDLTSSGRTHSYFVCKYPPPARPLLPSDDKMADQGDCISLQGCLKKVCMNPNSRKSVKLFTVDIMSFSTAEVAIPPGFEMVFDGDDNAAGQGSD</sequence>
<name>A0A409XAU4_9AGAR</name>
<comment type="caution">
    <text evidence="1">The sequence shown here is derived from an EMBL/GenBank/DDBJ whole genome shotgun (WGS) entry which is preliminary data.</text>
</comment>
<organism evidence="1 2">
    <name type="scientific">Panaeolus cyanescens</name>
    <dbReference type="NCBI Taxonomy" id="181874"/>
    <lineage>
        <taxon>Eukaryota</taxon>
        <taxon>Fungi</taxon>
        <taxon>Dikarya</taxon>
        <taxon>Basidiomycota</taxon>
        <taxon>Agaricomycotina</taxon>
        <taxon>Agaricomycetes</taxon>
        <taxon>Agaricomycetidae</taxon>
        <taxon>Agaricales</taxon>
        <taxon>Agaricineae</taxon>
        <taxon>Galeropsidaceae</taxon>
        <taxon>Panaeolus</taxon>
    </lineage>
</organism>
<reference evidence="1 2" key="1">
    <citation type="journal article" date="2018" name="Evol. Lett.">
        <title>Horizontal gene cluster transfer increased hallucinogenic mushroom diversity.</title>
        <authorList>
            <person name="Reynolds H.T."/>
            <person name="Vijayakumar V."/>
            <person name="Gluck-Thaler E."/>
            <person name="Korotkin H.B."/>
            <person name="Matheny P.B."/>
            <person name="Slot J.C."/>
        </authorList>
    </citation>
    <scope>NUCLEOTIDE SEQUENCE [LARGE SCALE GENOMIC DNA]</scope>
    <source>
        <strain evidence="1 2">2629</strain>
    </source>
</reference>
<evidence type="ECO:0000313" key="1">
    <source>
        <dbReference type="EMBL" id="PPQ87834.1"/>
    </source>
</evidence>